<evidence type="ECO:0000313" key="1">
    <source>
        <dbReference type="EMBL" id="MYN43500.1"/>
    </source>
</evidence>
<sequence length="80" mass="8670">MMSTSKLTYTEFSDTSYLSNVAAAARQLLAALLAVKPRSAAVETVAEQPVSNAWLHSLAQDCERHSPNLSAELRFMASRG</sequence>
<dbReference type="Proteomes" id="UP000444316">
    <property type="component" value="Unassembled WGS sequence"/>
</dbReference>
<organism evidence="1 2">
    <name type="scientific">Duganella fentianensis</name>
    <dbReference type="NCBI Taxonomy" id="2692177"/>
    <lineage>
        <taxon>Bacteria</taxon>
        <taxon>Pseudomonadati</taxon>
        <taxon>Pseudomonadota</taxon>
        <taxon>Betaproteobacteria</taxon>
        <taxon>Burkholderiales</taxon>
        <taxon>Oxalobacteraceae</taxon>
        <taxon>Telluria group</taxon>
        <taxon>Duganella</taxon>
    </lineage>
</organism>
<dbReference type="EMBL" id="WWCL01000001">
    <property type="protein sequence ID" value="MYN43500.1"/>
    <property type="molecule type" value="Genomic_DNA"/>
</dbReference>
<name>A0A845HR85_9BURK</name>
<reference evidence="1" key="1">
    <citation type="submission" date="2019-12" db="EMBL/GenBank/DDBJ databases">
        <title>Novel species isolated from a subtropical stream in China.</title>
        <authorList>
            <person name="Lu H."/>
        </authorList>
    </citation>
    <scope>NUCLEOTIDE SEQUENCE [LARGE SCALE GENOMIC DNA]</scope>
    <source>
        <strain evidence="1">FT93W</strain>
    </source>
</reference>
<evidence type="ECO:0000313" key="2">
    <source>
        <dbReference type="Proteomes" id="UP000444316"/>
    </source>
</evidence>
<protein>
    <submittedName>
        <fullName evidence="1">Uncharacterized protein</fullName>
    </submittedName>
</protein>
<keyword evidence="2" id="KW-1185">Reference proteome</keyword>
<proteinExistence type="predicted"/>
<dbReference type="AlphaFoldDB" id="A0A845HR85"/>
<accession>A0A845HR85</accession>
<gene>
    <name evidence="1" type="ORF">GTP23_00275</name>
</gene>
<comment type="caution">
    <text evidence="1">The sequence shown here is derived from an EMBL/GenBank/DDBJ whole genome shotgun (WGS) entry which is preliminary data.</text>
</comment>